<dbReference type="SUPFAM" id="SSF57850">
    <property type="entry name" value="RING/U-box"/>
    <property type="match status" value="2"/>
</dbReference>
<dbReference type="InterPro" id="IPR013083">
    <property type="entry name" value="Znf_RING/FYVE/PHD"/>
</dbReference>
<evidence type="ECO:0000313" key="8">
    <source>
        <dbReference type="Proteomes" id="UP000789739"/>
    </source>
</evidence>
<keyword evidence="2 4" id="KW-0863">Zinc-finger</keyword>
<evidence type="ECO:0000259" key="6">
    <source>
        <dbReference type="PROSITE" id="PS50089"/>
    </source>
</evidence>
<dbReference type="GO" id="GO:0061630">
    <property type="term" value="F:ubiquitin protein ligase activity"/>
    <property type="evidence" value="ECO:0007669"/>
    <property type="project" value="TreeGrafter"/>
</dbReference>
<evidence type="ECO:0000256" key="5">
    <source>
        <dbReference type="SAM" id="MobiDB-lite"/>
    </source>
</evidence>
<dbReference type="GO" id="GO:0006511">
    <property type="term" value="P:ubiquitin-dependent protein catabolic process"/>
    <property type="evidence" value="ECO:0007669"/>
    <property type="project" value="TreeGrafter"/>
</dbReference>
<dbReference type="Gene3D" id="3.30.40.10">
    <property type="entry name" value="Zinc/RING finger domain, C3HC4 (zinc finger)"/>
    <property type="match status" value="2"/>
</dbReference>
<feature type="non-terminal residue" evidence="7">
    <location>
        <position position="1"/>
    </location>
</feature>
<dbReference type="PANTHER" id="PTHR45931:SF3">
    <property type="entry name" value="RING ZINC FINGER-CONTAINING PROTEIN"/>
    <property type="match status" value="1"/>
</dbReference>
<dbReference type="AlphaFoldDB" id="A0A9N9AS03"/>
<dbReference type="GO" id="GO:0008270">
    <property type="term" value="F:zinc ion binding"/>
    <property type="evidence" value="ECO:0007669"/>
    <property type="project" value="UniProtKB-KW"/>
</dbReference>
<dbReference type="Pfam" id="PF13639">
    <property type="entry name" value="zf-RING_2"/>
    <property type="match status" value="1"/>
</dbReference>
<dbReference type="PROSITE" id="PS50089">
    <property type="entry name" value="ZF_RING_2"/>
    <property type="match status" value="2"/>
</dbReference>
<dbReference type="CDD" id="cd16448">
    <property type="entry name" value="RING-H2"/>
    <property type="match status" value="1"/>
</dbReference>
<dbReference type="GO" id="GO:0005634">
    <property type="term" value="C:nucleus"/>
    <property type="evidence" value="ECO:0007669"/>
    <property type="project" value="TreeGrafter"/>
</dbReference>
<feature type="compositionally biased region" description="Polar residues" evidence="5">
    <location>
        <begin position="9"/>
        <end position="21"/>
    </location>
</feature>
<gene>
    <name evidence="7" type="ORF">PBRASI_LOCUS4444</name>
</gene>
<name>A0A9N9AS03_9GLOM</name>
<dbReference type="SMART" id="SM00184">
    <property type="entry name" value="RING"/>
    <property type="match status" value="2"/>
</dbReference>
<evidence type="ECO:0000256" key="4">
    <source>
        <dbReference type="PROSITE-ProRule" id="PRU00175"/>
    </source>
</evidence>
<comment type="caution">
    <text evidence="7">The sequence shown here is derived from an EMBL/GenBank/DDBJ whole genome shotgun (WGS) entry which is preliminary data.</text>
</comment>
<organism evidence="7 8">
    <name type="scientific">Paraglomus brasilianum</name>
    <dbReference type="NCBI Taxonomy" id="144538"/>
    <lineage>
        <taxon>Eukaryota</taxon>
        <taxon>Fungi</taxon>
        <taxon>Fungi incertae sedis</taxon>
        <taxon>Mucoromycota</taxon>
        <taxon>Glomeromycotina</taxon>
        <taxon>Glomeromycetes</taxon>
        <taxon>Paraglomerales</taxon>
        <taxon>Paraglomeraceae</taxon>
        <taxon>Paraglomus</taxon>
    </lineage>
</organism>
<dbReference type="OrthoDB" id="8062037at2759"/>
<proteinExistence type="predicted"/>
<sequence>FEGQPPSPQNQADGQNAQFQIPQLPLPNTPPQAGAAPTSPFIQFMVYTVPGANTDDNLPTPIIIFTQPLFPMEQPQKPRASESAMKALPIVKIIDEHIKSHATCPICLDQFTVESVVRQLPCSHMYCEGCVFEWLRSHSDSTSCAFASIGCCGETDTDACTSTVTLPQCHHQFHASCLRTNLLVEGYLLDSSSLDFRCPMCRTNASVQTEALKLNSAM</sequence>
<keyword evidence="3" id="KW-0862">Zinc</keyword>
<evidence type="ECO:0000256" key="1">
    <source>
        <dbReference type="ARBA" id="ARBA00022723"/>
    </source>
</evidence>
<feature type="region of interest" description="Disordered" evidence="5">
    <location>
        <begin position="1"/>
        <end position="35"/>
    </location>
</feature>
<dbReference type="InterPro" id="IPR017907">
    <property type="entry name" value="Znf_RING_CS"/>
</dbReference>
<feature type="domain" description="RING-type" evidence="6">
    <location>
        <begin position="104"/>
        <end position="144"/>
    </location>
</feature>
<dbReference type="PANTHER" id="PTHR45931">
    <property type="entry name" value="SI:CH211-59O9.10"/>
    <property type="match status" value="1"/>
</dbReference>
<accession>A0A9N9AS03</accession>
<evidence type="ECO:0000256" key="2">
    <source>
        <dbReference type="ARBA" id="ARBA00022771"/>
    </source>
</evidence>
<dbReference type="EMBL" id="CAJVPI010000460">
    <property type="protein sequence ID" value="CAG8538007.1"/>
    <property type="molecule type" value="Genomic_DNA"/>
</dbReference>
<feature type="domain" description="RING-type" evidence="6">
    <location>
        <begin position="152"/>
        <end position="202"/>
    </location>
</feature>
<keyword evidence="8" id="KW-1185">Reference proteome</keyword>
<protein>
    <submittedName>
        <fullName evidence="7">4241_t:CDS:1</fullName>
    </submittedName>
</protein>
<evidence type="ECO:0000256" key="3">
    <source>
        <dbReference type="ARBA" id="ARBA00022833"/>
    </source>
</evidence>
<dbReference type="Proteomes" id="UP000789739">
    <property type="component" value="Unassembled WGS sequence"/>
</dbReference>
<dbReference type="PROSITE" id="PS00518">
    <property type="entry name" value="ZF_RING_1"/>
    <property type="match status" value="1"/>
</dbReference>
<dbReference type="InterPro" id="IPR001841">
    <property type="entry name" value="Znf_RING"/>
</dbReference>
<keyword evidence="1" id="KW-0479">Metal-binding</keyword>
<reference evidence="7" key="1">
    <citation type="submission" date="2021-06" db="EMBL/GenBank/DDBJ databases">
        <authorList>
            <person name="Kallberg Y."/>
            <person name="Tangrot J."/>
            <person name="Rosling A."/>
        </authorList>
    </citation>
    <scope>NUCLEOTIDE SEQUENCE</scope>
    <source>
        <strain evidence="7">BR232B</strain>
    </source>
</reference>
<evidence type="ECO:0000313" key="7">
    <source>
        <dbReference type="EMBL" id="CAG8538007.1"/>
    </source>
</evidence>
<dbReference type="InterPro" id="IPR051834">
    <property type="entry name" value="RING_finger_E3_ligase"/>
</dbReference>